<dbReference type="Gene3D" id="3.90.180.10">
    <property type="entry name" value="Medium-chain alcohol dehydrogenases, catalytic domain"/>
    <property type="match status" value="1"/>
</dbReference>
<dbReference type="SMART" id="SM00829">
    <property type="entry name" value="PKS_ER"/>
    <property type="match status" value="1"/>
</dbReference>
<evidence type="ECO:0000313" key="3">
    <source>
        <dbReference type="EMBL" id="KCZ92603.1"/>
    </source>
</evidence>
<dbReference type="InterPro" id="IPR020843">
    <property type="entry name" value="ER"/>
</dbReference>
<dbReference type="EMBL" id="ARYI01000009">
    <property type="protein sequence ID" value="KCZ92603.1"/>
    <property type="molecule type" value="Genomic_DNA"/>
</dbReference>
<name>A0A059FQ86_9PROT</name>
<keyword evidence="1" id="KW-0521">NADP</keyword>
<dbReference type="Pfam" id="PF13602">
    <property type="entry name" value="ADH_zinc_N_2"/>
    <property type="match status" value="1"/>
</dbReference>
<dbReference type="OrthoDB" id="9805883at2"/>
<dbReference type="GO" id="GO:0016491">
    <property type="term" value="F:oxidoreductase activity"/>
    <property type="evidence" value="ECO:0007669"/>
    <property type="project" value="InterPro"/>
</dbReference>
<dbReference type="AlphaFoldDB" id="A0A059FQ86"/>
<comment type="caution">
    <text evidence="3">The sequence shown here is derived from an EMBL/GenBank/DDBJ whole genome shotgun (WGS) entry which is preliminary data.</text>
</comment>
<proteinExistence type="predicted"/>
<dbReference type="Pfam" id="PF08240">
    <property type="entry name" value="ADH_N"/>
    <property type="match status" value="1"/>
</dbReference>
<dbReference type="RefSeq" id="WP_035591834.1">
    <property type="nucleotide sequence ID" value="NZ_ARYI01000009.1"/>
</dbReference>
<feature type="domain" description="Enoyl reductase (ER)" evidence="2">
    <location>
        <begin position="10"/>
        <end position="310"/>
    </location>
</feature>
<dbReference type="PATRIC" id="fig|1280951.3.peg.2320"/>
<dbReference type="InterPro" id="IPR013154">
    <property type="entry name" value="ADH-like_N"/>
</dbReference>
<dbReference type="CDD" id="cd08267">
    <property type="entry name" value="MDR1"/>
    <property type="match status" value="1"/>
</dbReference>
<evidence type="ECO:0000256" key="1">
    <source>
        <dbReference type="ARBA" id="ARBA00022857"/>
    </source>
</evidence>
<dbReference type="SUPFAM" id="SSF50129">
    <property type="entry name" value="GroES-like"/>
    <property type="match status" value="1"/>
</dbReference>
<accession>A0A059FQ86</accession>
<organism evidence="3 4">
    <name type="scientific">Hyphomonas hirschiana VP5</name>
    <dbReference type="NCBI Taxonomy" id="1280951"/>
    <lineage>
        <taxon>Bacteria</taxon>
        <taxon>Pseudomonadati</taxon>
        <taxon>Pseudomonadota</taxon>
        <taxon>Alphaproteobacteria</taxon>
        <taxon>Hyphomonadales</taxon>
        <taxon>Hyphomonadaceae</taxon>
        <taxon>Hyphomonas</taxon>
    </lineage>
</organism>
<dbReference type="Proteomes" id="UP000025061">
    <property type="component" value="Unassembled WGS sequence"/>
</dbReference>
<gene>
    <name evidence="3" type="ORF">HHI_11506</name>
</gene>
<reference evidence="3 4" key="1">
    <citation type="submission" date="2013-04" db="EMBL/GenBank/DDBJ databases">
        <title>Hyphomonas hirschiana VP5 Genome Sequencing.</title>
        <authorList>
            <person name="Lai Q."/>
            <person name="Shao Z."/>
        </authorList>
    </citation>
    <scope>NUCLEOTIDE SEQUENCE [LARGE SCALE GENOMIC DNA]</scope>
    <source>
        <strain evidence="3 4">VP5</strain>
    </source>
</reference>
<dbReference type="InterPro" id="IPR051603">
    <property type="entry name" value="Zinc-ADH_QOR/CCCR"/>
</dbReference>
<evidence type="ECO:0000259" key="2">
    <source>
        <dbReference type="SMART" id="SM00829"/>
    </source>
</evidence>
<dbReference type="Gene3D" id="3.40.50.720">
    <property type="entry name" value="NAD(P)-binding Rossmann-like Domain"/>
    <property type="match status" value="1"/>
</dbReference>
<protein>
    <submittedName>
        <fullName evidence="3">Putative oxidoreductase</fullName>
    </submittedName>
</protein>
<evidence type="ECO:0000313" key="4">
    <source>
        <dbReference type="Proteomes" id="UP000025061"/>
    </source>
</evidence>
<keyword evidence="4" id="KW-1185">Reference proteome</keyword>
<dbReference type="PANTHER" id="PTHR44154:SF1">
    <property type="entry name" value="QUINONE OXIDOREDUCTASE"/>
    <property type="match status" value="1"/>
</dbReference>
<dbReference type="InterPro" id="IPR036291">
    <property type="entry name" value="NAD(P)-bd_dom_sf"/>
</dbReference>
<dbReference type="SUPFAM" id="SSF51735">
    <property type="entry name" value="NAD(P)-binding Rossmann-fold domains"/>
    <property type="match status" value="1"/>
</dbReference>
<dbReference type="InterPro" id="IPR011032">
    <property type="entry name" value="GroES-like_sf"/>
</dbReference>
<dbReference type="PANTHER" id="PTHR44154">
    <property type="entry name" value="QUINONE OXIDOREDUCTASE"/>
    <property type="match status" value="1"/>
</dbReference>
<sequence length="312" mass="32870">MMRALAVDPATQSSRIVDLPVPEAKPGQILVEVKVAGINEMDVEVRAGGWAAQVNRFRREGPVLTGFEFAGVARTSGTHIRAGQRVMGYSPVLNGPRVHAQFAAVPESGLLAISESLSDESAAALCVMGLTAVEVLERLCPLAPAQSCLVIGAAGGFGAYAVQLAASRGVNVTAVASAANESWVRAQGAHQFRPYEAGRAVSPGDAFDLLIDTPARLSFRAAAPFLSRSGMYVSSNPTSDLAGLARSRFSSRRAGFLMMLKTSPSRLARLVDLAGDGTLRAAIDSVFDIAEADKAFDRFATRGKQGRVLLRI</sequence>